<dbReference type="Proteomes" id="UP000275076">
    <property type="component" value="Unassembled WGS sequence"/>
</dbReference>
<evidence type="ECO:0000313" key="3">
    <source>
        <dbReference type="Proteomes" id="UP000275076"/>
    </source>
</evidence>
<organism evidence="2 3">
    <name type="scientific">Salibacterium salarium</name>
    <dbReference type="NCBI Taxonomy" id="284579"/>
    <lineage>
        <taxon>Bacteria</taxon>
        <taxon>Bacillati</taxon>
        <taxon>Bacillota</taxon>
        <taxon>Bacilli</taxon>
        <taxon>Bacillales</taxon>
        <taxon>Bacillaceae</taxon>
    </lineage>
</organism>
<feature type="domain" description="Transposase IS204/IS1001/IS1096/IS1165 DDE" evidence="1">
    <location>
        <begin position="1"/>
        <end position="29"/>
    </location>
</feature>
<feature type="non-terminal residue" evidence="2">
    <location>
        <position position="1"/>
    </location>
</feature>
<accession>A0A3R9PWS9</accession>
<dbReference type="InterPro" id="IPR002560">
    <property type="entry name" value="Transposase_DDE"/>
</dbReference>
<comment type="caution">
    <text evidence="2">The sequence shown here is derived from an EMBL/GenBank/DDBJ whole genome shotgun (WGS) entry which is preliminary data.</text>
</comment>
<evidence type="ECO:0000313" key="2">
    <source>
        <dbReference type="EMBL" id="RSL28711.1"/>
    </source>
</evidence>
<protein>
    <recommendedName>
        <fullName evidence="1">Transposase IS204/IS1001/IS1096/IS1165 DDE domain-containing protein</fullName>
    </recommendedName>
</protein>
<reference evidence="2 3" key="1">
    <citation type="submission" date="2018-10" db="EMBL/GenBank/DDBJ databases">
        <title>Draft genome sequence of Bacillus salarius IM0101, isolated from a hypersaline soil in Inner Mongolia, China.</title>
        <authorList>
            <person name="Yamprayoonswat W."/>
            <person name="Boonvisut S."/>
            <person name="Jumpathong W."/>
            <person name="Sittihan S."/>
            <person name="Ruangsuj P."/>
            <person name="Wanthongcharoen S."/>
            <person name="Thongpramul N."/>
            <person name="Pimmason S."/>
            <person name="Yu B."/>
            <person name="Yasawong M."/>
        </authorList>
    </citation>
    <scope>NUCLEOTIDE SEQUENCE [LARGE SCALE GENOMIC DNA]</scope>
    <source>
        <strain evidence="2 3">IM0101</strain>
    </source>
</reference>
<gene>
    <name evidence="2" type="ORF">D7Z54_35150</name>
</gene>
<keyword evidence="3" id="KW-1185">Reference proteome</keyword>
<proteinExistence type="predicted"/>
<sequence>ADRFHYMRQVYWAFDEIRREVQHELWKQDQSG</sequence>
<evidence type="ECO:0000259" key="1">
    <source>
        <dbReference type="Pfam" id="PF01610"/>
    </source>
</evidence>
<name>A0A3R9PWS9_9BACI</name>
<dbReference type="Pfam" id="PF01610">
    <property type="entry name" value="DDE_Tnp_ISL3"/>
    <property type="match status" value="1"/>
</dbReference>
<dbReference type="EMBL" id="RBVX01000220">
    <property type="protein sequence ID" value="RSL28711.1"/>
    <property type="molecule type" value="Genomic_DNA"/>
</dbReference>
<dbReference type="AlphaFoldDB" id="A0A3R9PWS9"/>